<dbReference type="EMBL" id="JQBT01000032">
    <property type="protein sequence ID" value="KRN78915.1"/>
    <property type="molecule type" value="Genomic_DNA"/>
</dbReference>
<protein>
    <submittedName>
        <fullName evidence="1">Uncharacterized protein</fullName>
    </submittedName>
</protein>
<dbReference type="RefSeq" id="WP_054646112.1">
    <property type="nucleotide sequence ID" value="NZ_FUXS01000001.1"/>
</dbReference>
<organism evidence="1 2">
    <name type="scientific">Fructilactobacillus lindneri DSM 20690 = JCM 11027</name>
    <dbReference type="NCBI Taxonomy" id="1122148"/>
    <lineage>
        <taxon>Bacteria</taxon>
        <taxon>Bacillati</taxon>
        <taxon>Bacillota</taxon>
        <taxon>Bacilli</taxon>
        <taxon>Lactobacillales</taxon>
        <taxon>Lactobacillaceae</taxon>
        <taxon>Fructilactobacillus</taxon>
    </lineage>
</organism>
<keyword evidence="2" id="KW-1185">Reference proteome</keyword>
<sequence length="137" mass="15544">MSNRQEKEHEITPGTPEFDKMVFKLNEPVNAENVTTFNFGKEQLHEIQQGIYVMPAYIADDFNLFFMASQLIAKDWVISFSEATMENGTDVTDLSEPITTGKGLNLLGVHSPETANKILKYFNTLANANRGEWRLIK</sequence>
<dbReference type="GeneID" id="61250199"/>
<gene>
    <name evidence="1" type="ORF">IV52_GL000319</name>
</gene>
<dbReference type="Proteomes" id="UP000051565">
    <property type="component" value="Unassembled WGS sequence"/>
</dbReference>
<proteinExistence type="predicted"/>
<dbReference type="AlphaFoldDB" id="A0A0R2JP32"/>
<dbReference type="STRING" id="53444.AYR59_05040"/>
<name>A0A0R2JP32_9LACO</name>
<comment type="caution">
    <text evidence="1">The sequence shown here is derived from an EMBL/GenBank/DDBJ whole genome shotgun (WGS) entry which is preliminary data.</text>
</comment>
<reference evidence="1 2" key="1">
    <citation type="journal article" date="2015" name="Genome Announc.">
        <title>Expanding the biotechnology potential of lactobacilli through comparative genomics of 213 strains and associated genera.</title>
        <authorList>
            <person name="Sun Z."/>
            <person name="Harris H.M."/>
            <person name="McCann A."/>
            <person name="Guo C."/>
            <person name="Argimon S."/>
            <person name="Zhang W."/>
            <person name="Yang X."/>
            <person name="Jeffery I.B."/>
            <person name="Cooney J.C."/>
            <person name="Kagawa T.F."/>
            <person name="Liu W."/>
            <person name="Song Y."/>
            <person name="Salvetti E."/>
            <person name="Wrobel A."/>
            <person name="Rasinkangas P."/>
            <person name="Parkhill J."/>
            <person name="Rea M.C."/>
            <person name="O'Sullivan O."/>
            <person name="Ritari J."/>
            <person name="Douillard F.P."/>
            <person name="Paul Ross R."/>
            <person name="Yang R."/>
            <person name="Briner A.E."/>
            <person name="Felis G.E."/>
            <person name="de Vos W.M."/>
            <person name="Barrangou R."/>
            <person name="Klaenhammer T.R."/>
            <person name="Caufield P.W."/>
            <person name="Cui Y."/>
            <person name="Zhang H."/>
            <person name="O'Toole P.W."/>
        </authorList>
    </citation>
    <scope>NUCLEOTIDE SEQUENCE [LARGE SCALE GENOMIC DNA]</scope>
    <source>
        <strain evidence="1 2">DSM 20690</strain>
    </source>
</reference>
<dbReference type="OrthoDB" id="2305353at2"/>
<evidence type="ECO:0000313" key="2">
    <source>
        <dbReference type="Proteomes" id="UP000051565"/>
    </source>
</evidence>
<accession>A0A0R2JP32</accession>
<dbReference type="PATRIC" id="fig|1122148.6.peg.338"/>
<evidence type="ECO:0000313" key="1">
    <source>
        <dbReference type="EMBL" id="KRN78915.1"/>
    </source>
</evidence>